<dbReference type="Proteomes" id="UP000777265">
    <property type="component" value="Unassembled WGS sequence"/>
</dbReference>
<reference evidence="5" key="2">
    <citation type="submission" date="2020-01" db="EMBL/GenBank/DDBJ databases">
        <authorList>
            <person name="Campanaro S."/>
        </authorList>
    </citation>
    <scope>NUCLEOTIDE SEQUENCE</scope>
    <source>
        <strain evidence="5">AS06rmzACSIP_7</strain>
    </source>
</reference>
<protein>
    <submittedName>
        <fullName evidence="5">HlyD family efflux transporter periplasmic adaptor subunit</fullName>
    </submittedName>
</protein>
<name>A0A971S1X6_9BACT</name>
<evidence type="ECO:0000259" key="4">
    <source>
        <dbReference type="SMART" id="SM00065"/>
    </source>
</evidence>
<dbReference type="InterPro" id="IPR058792">
    <property type="entry name" value="Beta-barrel_RND_2"/>
</dbReference>
<evidence type="ECO:0000256" key="1">
    <source>
        <dbReference type="ARBA" id="ARBA00004196"/>
    </source>
</evidence>
<comment type="caution">
    <text evidence="5">The sequence shown here is derived from an EMBL/GenBank/DDBJ whole genome shotgun (WGS) entry which is preliminary data.</text>
</comment>
<dbReference type="Pfam" id="PF25973">
    <property type="entry name" value="BSH_CzcB"/>
    <property type="match status" value="1"/>
</dbReference>
<dbReference type="InterPro" id="IPR003018">
    <property type="entry name" value="GAF"/>
</dbReference>
<dbReference type="GO" id="GO:0030313">
    <property type="term" value="C:cell envelope"/>
    <property type="evidence" value="ECO:0007669"/>
    <property type="project" value="UniProtKB-SubCell"/>
</dbReference>
<gene>
    <name evidence="5" type="ORF">GXY80_09595</name>
</gene>
<keyword evidence="3" id="KW-0812">Transmembrane</keyword>
<dbReference type="Pfam" id="PF25954">
    <property type="entry name" value="Beta-barrel_RND_2"/>
    <property type="match status" value="1"/>
</dbReference>
<dbReference type="PANTHER" id="PTHR32347">
    <property type="entry name" value="EFFLUX SYSTEM COMPONENT YKNX-RELATED"/>
    <property type="match status" value="1"/>
</dbReference>
<dbReference type="Gene3D" id="2.40.30.170">
    <property type="match status" value="1"/>
</dbReference>
<proteinExistence type="predicted"/>
<dbReference type="Pfam" id="PF13185">
    <property type="entry name" value="GAF_2"/>
    <property type="match status" value="1"/>
</dbReference>
<accession>A0A971S1X6</accession>
<evidence type="ECO:0000313" key="5">
    <source>
        <dbReference type="EMBL" id="NLW35717.1"/>
    </source>
</evidence>
<comment type="subcellular location">
    <subcellularLocation>
        <location evidence="1">Cell envelope</location>
    </subcellularLocation>
</comment>
<dbReference type="EMBL" id="JAAYEE010000165">
    <property type="protein sequence ID" value="NLW35717.1"/>
    <property type="molecule type" value="Genomic_DNA"/>
</dbReference>
<dbReference type="SUPFAM" id="SSF55781">
    <property type="entry name" value="GAF domain-like"/>
    <property type="match status" value="1"/>
</dbReference>
<dbReference type="Gene3D" id="2.40.50.100">
    <property type="match status" value="1"/>
</dbReference>
<reference evidence="5" key="1">
    <citation type="journal article" date="2020" name="Biotechnol. Biofuels">
        <title>New insights from the biogas microbiome by comprehensive genome-resolved metagenomics of nearly 1600 species originating from multiple anaerobic digesters.</title>
        <authorList>
            <person name="Campanaro S."/>
            <person name="Treu L."/>
            <person name="Rodriguez-R L.M."/>
            <person name="Kovalovszki A."/>
            <person name="Ziels R.M."/>
            <person name="Maus I."/>
            <person name="Zhu X."/>
            <person name="Kougias P.G."/>
            <person name="Basile A."/>
            <person name="Luo G."/>
            <person name="Schluter A."/>
            <person name="Konstantinidis K.T."/>
            <person name="Angelidaki I."/>
        </authorList>
    </citation>
    <scope>NUCLEOTIDE SEQUENCE</scope>
    <source>
        <strain evidence="5">AS06rmzACSIP_7</strain>
    </source>
</reference>
<dbReference type="InterPro" id="IPR058647">
    <property type="entry name" value="BSH_CzcB-like"/>
</dbReference>
<dbReference type="SUPFAM" id="SSF111369">
    <property type="entry name" value="HlyD-like secretion proteins"/>
    <property type="match status" value="1"/>
</dbReference>
<feature type="domain" description="GAF" evidence="4">
    <location>
        <begin position="159"/>
        <end position="323"/>
    </location>
</feature>
<keyword evidence="3" id="KW-1133">Transmembrane helix</keyword>
<feature type="transmembrane region" description="Helical" evidence="3">
    <location>
        <begin position="344"/>
        <end position="363"/>
    </location>
</feature>
<dbReference type="Gene3D" id="3.30.450.40">
    <property type="match status" value="1"/>
</dbReference>
<evidence type="ECO:0000313" key="6">
    <source>
        <dbReference type="Proteomes" id="UP000777265"/>
    </source>
</evidence>
<dbReference type="PANTHER" id="PTHR32347:SF23">
    <property type="entry name" value="BLL5650 PROTEIN"/>
    <property type="match status" value="1"/>
</dbReference>
<dbReference type="SMART" id="SM00065">
    <property type="entry name" value="GAF"/>
    <property type="match status" value="1"/>
</dbReference>
<dbReference type="Gene3D" id="1.10.287.470">
    <property type="entry name" value="Helix hairpin bin"/>
    <property type="match status" value="1"/>
</dbReference>
<dbReference type="InterPro" id="IPR050465">
    <property type="entry name" value="UPF0194_transport"/>
</dbReference>
<keyword evidence="3" id="KW-0472">Membrane</keyword>
<evidence type="ECO:0000256" key="2">
    <source>
        <dbReference type="ARBA" id="ARBA00023054"/>
    </source>
</evidence>
<evidence type="ECO:0000256" key="3">
    <source>
        <dbReference type="SAM" id="Phobius"/>
    </source>
</evidence>
<dbReference type="AlphaFoldDB" id="A0A971S1X6"/>
<dbReference type="InterPro" id="IPR029016">
    <property type="entry name" value="GAF-like_dom_sf"/>
</dbReference>
<organism evidence="5 6">
    <name type="scientific">Syntrophorhabdus aromaticivorans</name>
    <dbReference type="NCBI Taxonomy" id="328301"/>
    <lineage>
        <taxon>Bacteria</taxon>
        <taxon>Pseudomonadati</taxon>
        <taxon>Thermodesulfobacteriota</taxon>
        <taxon>Syntrophorhabdia</taxon>
        <taxon>Syntrophorhabdales</taxon>
        <taxon>Syntrophorhabdaceae</taxon>
        <taxon>Syntrophorhabdus</taxon>
    </lineage>
</organism>
<sequence length="611" mass="67655">MPKSTQAVKETQDLWRRFAEANNPQVFYESWLVLQCTMLKGVRCALLLIGAPDTGPFTPAAVFPNPSYNVTHLAPTAERALKDRRGLAEAVSDGDTDLHHVAYPIDISGRIHGAVVLEVKGLSSIEVQEAMRQLHWGAAWLEVMLRRAEVFRSQETVERLQKVLDAVAGVIEHDKFRSAAMEFVTGIATKLECDRVSIGFKDDHHVCVAAISHSAEFDKHTNLVATLESVMDEAVDQQAVIIYPLLSDAPPLVTLAHEKLTREHGVSVICTVPLMEGGSLIGGMTLERLTERPFDESTIELVKTVAALAGPILEARRREERGLPAKAAKAAEIQVKKFTGPAHFGLKLAAVLVFVGIIFFTFAKGVHRVKAPTVLEGIVQRSVGAPFNGYVVEAPARPGDVVRQGAMLCRLDDRELTLERLKWWTQREQAEKQYSEAMAKHDRAQVLINEAKMDQAEAQVSLLDEQLSRTKIVAPFDGIVTSGDFSQSLGTPVERGQVLFEVAPLRGYRVIVQVDERDIGWVAIGQKGKLVLPSIPGTAFPLEVTRITPISTAKEGRNYFRVEADLQKTSPRLRPGMEGVAKVGAGHARLIWIWTHDVTEWIRLKIWSWWP</sequence>
<keyword evidence="2" id="KW-0175">Coiled coil</keyword>